<gene>
    <name evidence="7" type="ORF">SAMN02982927_00792</name>
</gene>
<evidence type="ECO:0000256" key="1">
    <source>
        <dbReference type="ARBA" id="ARBA00004141"/>
    </source>
</evidence>
<comment type="subcellular location">
    <subcellularLocation>
        <location evidence="1">Membrane</location>
        <topology evidence="1">Multi-pass membrane protein</topology>
    </subcellularLocation>
</comment>
<feature type="transmembrane region" description="Helical" evidence="5">
    <location>
        <begin position="53"/>
        <end position="71"/>
    </location>
</feature>
<evidence type="ECO:0000256" key="2">
    <source>
        <dbReference type="ARBA" id="ARBA00022692"/>
    </source>
</evidence>
<feature type="transmembrane region" description="Helical" evidence="5">
    <location>
        <begin position="233"/>
        <end position="251"/>
    </location>
</feature>
<accession>A0A1I2PMT6</accession>
<feature type="transmembrane region" description="Helical" evidence="5">
    <location>
        <begin position="306"/>
        <end position="333"/>
    </location>
</feature>
<feature type="domain" description="O-antigen ligase-related" evidence="6">
    <location>
        <begin position="201"/>
        <end position="323"/>
    </location>
</feature>
<dbReference type="AlphaFoldDB" id="A0A1I2PMT6"/>
<feature type="transmembrane region" description="Helical" evidence="5">
    <location>
        <begin position="345"/>
        <end position="363"/>
    </location>
</feature>
<evidence type="ECO:0000256" key="5">
    <source>
        <dbReference type="SAM" id="Phobius"/>
    </source>
</evidence>
<keyword evidence="2 5" id="KW-0812">Transmembrane</keyword>
<dbReference type="PANTHER" id="PTHR37422">
    <property type="entry name" value="TEICHURONIC ACID BIOSYNTHESIS PROTEIN TUAE"/>
    <property type="match status" value="1"/>
</dbReference>
<feature type="transmembrane region" description="Helical" evidence="5">
    <location>
        <begin position="101"/>
        <end position="119"/>
    </location>
</feature>
<keyword evidence="3 5" id="KW-1133">Transmembrane helix</keyword>
<dbReference type="STRING" id="269670.SAMN02982927_00792"/>
<dbReference type="InterPro" id="IPR051533">
    <property type="entry name" value="WaaL-like"/>
</dbReference>
<dbReference type="PANTHER" id="PTHR37422:SF13">
    <property type="entry name" value="LIPOPOLYSACCHARIDE BIOSYNTHESIS PROTEIN PA4999-RELATED"/>
    <property type="match status" value="1"/>
</dbReference>
<name>A0A1I2PMT6_9BACL</name>
<organism evidence="7 8">
    <name type="scientific">Sporolactobacillus nakayamae</name>
    <dbReference type="NCBI Taxonomy" id="269670"/>
    <lineage>
        <taxon>Bacteria</taxon>
        <taxon>Bacillati</taxon>
        <taxon>Bacillota</taxon>
        <taxon>Bacilli</taxon>
        <taxon>Bacillales</taxon>
        <taxon>Sporolactobacillaceae</taxon>
        <taxon>Sporolactobacillus</taxon>
    </lineage>
</organism>
<feature type="transmembrane region" description="Helical" evidence="5">
    <location>
        <begin position="12"/>
        <end position="33"/>
    </location>
</feature>
<feature type="transmembrane region" description="Helical" evidence="5">
    <location>
        <begin position="163"/>
        <end position="183"/>
    </location>
</feature>
<dbReference type="EMBL" id="FOOY01000005">
    <property type="protein sequence ID" value="SFG14946.1"/>
    <property type="molecule type" value="Genomic_DNA"/>
</dbReference>
<dbReference type="Proteomes" id="UP000198752">
    <property type="component" value="Unassembled WGS sequence"/>
</dbReference>
<keyword evidence="7" id="KW-0436">Ligase</keyword>
<proteinExistence type="predicted"/>
<dbReference type="InterPro" id="IPR007016">
    <property type="entry name" value="O-antigen_ligase-rel_domated"/>
</dbReference>
<sequence length="430" mass="48880">MMNGLDKVKQQPMILGFILLYVLPPIGMAWFIGCAVMEWRAQIMKKLALPTDLISPLLALMAMASIGSVLINWQITDLLSTLILTGYLGIYLFWLRHPEHLHIRQFVWITIWGGVYIFFSEKLLNLIPNDSMVGTAASFMTGHFLFGYKGIPRLFGSTFNPNYACYLLILALAFLSVELLRAIQVKNKQLIVLSLLIMPMLDIGIYETGSRAGFMIMLMLHLLFLYKLSMRIFIPIAAMTLISAPFIYQFMPRSGGTESSMAKRIEIWGNSWHIFQQNPFFGATTLGFGRDYAALNGEMIPHAHDLFLSILSSSGIFCGLFFIAVILISAYHLYTSQRISAKTNYSATLFLFSLPTIILYGIMDFTLSSPQVMIIVLVLLTYWSRYTARMVQFTRLHKVMKQFLNTKLRFKKKRQSKPAMLQTSKGISGR</sequence>
<reference evidence="8" key="1">
    <citation type="submission" date="2016-10" db="EMBL/GenBank/DDBJ databases">
        <authorList>
            <person name="Varghese N."/>
            <person name="Submissions S."/>
        </authorList>
    </citation>
    <scope>NUCLEOTIDE SEQUENCE [LARGE SCALE GENOMIC DNA]</scope>
    <source>
        <strain evidence="8">ATCC 700379</strain>
    </source>
</reference>
<dbReference type="Pfam" id="PF04932">
    <property type="entry name" value="Wzy_C"/>
    <property type="match status" value="1"/>
</dbReference>
<dbReference type="GO" id="GO:0016874">
    <property type="term" value="F:ligase activity"/>
    <property type="evidence" value="ECO:0007669"/>
    <property type="project" value="UniProtKB-KW"/>
</dbReference>
<feature type="transmembrane region" description="Helical" evidence="5">
    <location>
        <begin position="78"/>
        <end position="95"/>
    </location>
</feature>
<evidence type="ECO:0000256" key="3">
    <source>
        <dbReference type="ARBA" id="ARBA00022989"/>
    </source>
</evidence>
<evidence type="ECO:0000259" key="6">
    <source>
        <dbReference type="Pfam" id="PF04932"/>
    </source>
</evidence>
<feature type="transmembrane region" description="Helical" evidence="5">
    <location>
        <begin position="369"/>
        <end position="388"/>
    </location>
</feature>
<evidence type="ECO:0000313" key="7">
    <source>
        <dbReference type="EMBL" id="SFG14946.1"/>
    </source>
</evidence>
<dbReference type="PROSITE" id="PS51257">
    <property type="entry name" value="PROKAR_LIPOPROTEIN"/>
    <property type="match status" value="1"/>
</dbReference>
<feature type="transmembrane region" description="Helical" evidence="5">
    <location>
        <begin position="212"/>
        <end position="228"/>
    </location>
</feature>
<keyword evidence="4 5" id="KW-0472">Membrane</keyword>
<evidence type="ECO:0000256" key="4">
    <source>
        <dbReference type="ARBA" id="ARBA00023136"/>
    </source>
</evidence>
<protein>
    <submittedName>
        <fullName evidence="7">O-antigen ligase</fullName>
    </submittedName>
</protein>
<dbReference type="RefSeq" id="WP_177184629.1">
    <property type="nucleotide sequence ID" value="NZ_FOOY01000005.1"/>
</dbReference>
<dbReference type="GO" id="GO:0016020">
    <property type="term" value="C:membrane"/>
    <property type="evidence" value="ECO:0007669"/>
    <property type="project" value="UniProtKB-SubCell"/>
</dbReference>
<evidence type="ECO:0000313" key="8">
    <source>
        <dbReference type="Proteomes" id="UP000198752"/>
    </source>
</evidence>
<keyword evidence="8" id="KW-1185">Reference proteome</keyword>